<evidence type="ECO:0000259" key="2">
    <source>
        <dbReference type="PROSITE" id="PS50097"/>
    </source>
</evidence>
<dbReference type="PANTHER" id="PTHR47369">
    <property type="entry name" value="BTB/POZ DOMAIN-CONTAINING PROTEIN"/>
    <property type="match status" value="1"/>
</dbReference>
<reference evidence="3 4" key="1">
    <citation type="submission" date="2016-06" db="EMBL/GenBank/DDBJ databases">
        <title>Evolution of pathogenesis and genome organization in the Tremellales.</title>
        <authorList>
            <person name="Cuomo C."/>
            <person name="Litvintseva A."/>
            <person name="Heitman J."/>
            <person name="Chen Y."/>
            <person name="Sun S."/>
            <person name="Springer D."/>
            <person name="Dromer F."/>
            <person name="Young S."/>
            <person name="Zeng Q."/>
            <person name="Chapman S."/>
            <person name="Gujja S."/>
            <person name="Saif S."/>
            <person name="Birren B."/>
        </authorList>
    </citation>
    <scope>NUCLEOTIDE SEQUENCE [LARGE SCALE GENOMIC DNA]</scope>
    <source>
        <strain evidence="3 4">CBS 6039</strain>
    </source>
</reference>
<dbReference type="InterPro" id="IPR011333">
    <property type="entry name" value="SKP1/BTB/POZ_sf"/>
</dbReference>
<organism evidence="3 4">
    <name type="scientific">Cryptococcus amylolentus CBS 6039</name>
    <dbReference type="NCBI Taxonomy" id="1295533"/>
    <lineage>
        <taxon>Eukaryota</taxon>
        <taxon>Fungi</taxon>
        <taxon>Dikarya</taxon>
        <taxon>Basidiomycota</taxon>
        <taxon>Agaricomycotina</taxon>
        <taxon>Tremellomycetes</taxon>
        <taxon>Tremellales</taxon>
        <taxon>Cryptococcaceae</taxon>
        <taxon>Cryptococcus</taxon>
    </lineage>
</organism>
<dbReference type="OrthoDB" id="6359943at2759"/>
<evidence type="ECO:0000256" key="1">
    <source>
        <dbReference type="SAM" id="MobiDB-lite"/>
    </source>
</evidence>
<evidence type="ECO:0000313" key="3">
    <source>
        <dbReference type="EMBL" id="ODN76815.1"/>
    </source>
</evidence>
<feature type="region of interest" description="Disordered" evidence="1">
    <location>
        <begin position="1"/>
        <end position="22"/>
    </location>
</feature>
<keyword evidence="4" id="KW-1185">Reference proteome</keyword>
<comment type="caution">
    <text evidence="3">The sequence shown here is derived from an EMBL/GenBank/DDBJ whole genome shotgun (WGS) entry which is preliminary data.</text>
</comment>
<dbReference type="RefSeq" id="XP_018992189.1">
    <property type="nucleotide sequence ID" value="XM_019139698.1"/>
</dbReference>
<dbReference type="EMBL" id="AWGJ01000008">
    <property type="protein sequence ID" value="ODN76815.1"/>
    <property type="molecule type" value="Genomic_DNA"/>
</dbReference>
<evidence type="ECO:0000313" key="4">
    <source>
        <dbReference type="Proteomes" id="UP000094065"/>
    </source>
</evidence>
<protein>
    <recommendedName>
        <fullName evidence="2">BTB domain-containing protein</fullName>
    </recommendedName>
</protein>
<gene>
    <name evidence="3" type="ORF">L202_05415</name>
</gene>
<dbReference type="Gene3D" id="3.30.710.10">
    <property type="entry name" value="Potassium Channel Kv1.1, Chain A"/>
    <property type="match status" value="1"/>
</dbReference>
<dbReference type="Proteomes" id="UP000094065">
    <property type="component" value="Unassembled WGS sequence"/>
</dbReference>
<dbReference type="PANTHER" id="PTHR47369:SF2">
    <property type="entry name" value="BTB_POZ DOMAIN-CONTAINING PROTEIN 2"/>
    <property type="match status" value="1"/>
</dbReference>
<accession>A0A1E3HL13</accession>
<dbReference type="InterPro" id="IPR000210">
    <property type="entry name" value="BTB/POZ_dom"/>
</dbReference>
<dbReference type="STRING" id="1295533.A0A1E3HL13"/>
<sequence>MASDTVHHNGNGAASLNGDPETAKVPSNEIDPIFHAVSLARGIFNVGYINQEWSDIQLMFFASGLKAHRLILARSPYLAHLMAASAPGSTIELSFADVNITQEAVHISLQHLYNPSLSLVQPGNSRAVLSTAFLFGGMPELVHHAYLIIRDSIDASNAVDLVRWLEVPPDSAMFGQQQHPKAANGVQNSEGGISAWLDNPYPRYGEWTIRLKHDVLNYLLNDLPLRVVQEDKLATPDNALVTTYSLLPYELFKSLVESSDLPITSPQDRFSFAKRVLAQRKKSVVSGTPQMEENVVLAFRGGDGMEVHVTRRPKKGRAFYKVEG</sequence>
<dbReference type="PROSITE" id="PS50097">
    <property type="entry name" value="BTB"/>
    <property type="match status" value="1"/>
</dbReference>
<dbReference type="AlphaFoldDB" id="A0A1E3HL13"/>
<feature type="domain" description="BTB" evidence="2">
    <location>
        <begin position="54"/>
        <end position="121"/>
    </location>
</feature>
<proteinExistence type="predicted"/>
<dbReference type="GeneID" id="30156724"/>
<dbReference type="Pfam" id="PF00651">
    <property type="entry name" value="BTB"/>
    <property type="match status" value="1"/>
</dbReference>
<name>A0A1E3HL13_9TREE</name>